<organism evidence="10 11">
    <name type="scientific">Nitrolancea hollandica Lb</name>
    <dbReference type="NCBI Taxonomy" id="1129897"/>
    <lineage>
        <taxon>Bacteria</taxon>
        <taxon>Pseudomonadati</taxon>
        <taxon>Thermomicrobiota</taxon>
        <taxon>Thermomicrobia</taxon>
        <taxon>Sphaerobacterales</taxon>
        <taxon>Sphaerobacterineae</taxon>
        <taxon>Sphaerobacteraceae</taxon>
        <taxon>Nitrolancea</taxon>
    </lineage>
</organism>
<dbReference type="GO" id="GO:0019843">
    <property type="term" value="F:rRNA binding"/>
    <property type="evidence" value="ECO:0007669"/>
    <property type="project" value="UniProtKB-UniRule"/>
</dbReference>
<dbReference type="SUPFAM" id="SSF56053">
    <property type="entry name" value="Ribosomal protein L6"/>
    <property type="match status" value="2"/>
</dbReference>
<keyword evidence="2 6" id="KW-0699">rRNA-binding</keyword>
<evidence type="ECO:0000256" key="2">
    <source>
        <dbReference type="ARBA" id="ARBA00022730"/>
    </source>
</evidence>
<keyword evidence="5 6" id="KW-0687">Ribonucleoprotein</keyword>
<keyword evidence="11" id="KW-1185">Reference proteome</keyword>
<comment type="caution">
    <text evidence="10">The sequence shown here is derived from an EMBL/GenBank/DDBJ whole genome shotgun (WGS) entry which is preliminary data.</text>
</comment>
<evidence type="ECO:0000256" key="5">
    <source>
        <dbReference type="ARBA" id="ARBA00023274"/>
    </source>
</evidence>
<evidence type="ECO:0000256" key="7">
    <source>
        <dbReference type="RuleBase" id="RU003869"/>
    </source>
</evidence>
<dbReference type="GO" id="GO:0003735">
    <property type="term" value="F:structural constituent of ribosome"/>
    <property type="evidence" value="ECO:0007669"/>
    <property type="project" value="UniProtKB-UniRule"/>
</dbReference>
<reference evidence="10 11" key="1">
    <citation type="journal article" date="2012" name="ISME J.">
        <title>Nitrification expanded: discovery, physiology and genomics of a nitrite-oxidizing bacterium from the phylum Chloroflexi.</title>
        <authorList>
            <person name="Sorokin D.Y."/>
            <person name="Lucker S."/>
            <person name="Vejmelkova D."/>
            <person name="Kostrikina N.A."/>
            <person name="Kleerebezem R."/>
            <person name="Rijpstra W.I."/>
            <person name="Damste J.S."/>
            <person name="Le Paslier D."/>
            <person name="Muyzer G."/>
            <person name="Wagner M."/>
            <person name="van Loosdrecht M.C."/>
            <person name="Daims H."/>
        </authorList>
    </citation>
    <scope>NUCLEOTIDE SEQUENCE [LARGE SCALE GENOMIC DNA]</scope>
    <source>
        <strain evidence="11">none</strain>
    </source>
</reference>
<evidence type="ECO:0000256" key="4">
    <source>
        <dbReference type="ARBA" id="ARBA00022980"/>
    </source>
</evidence>
<dbReference type="GO" id="GO:0022625">
    <property type="term" value="C:cytosolic large ribosomal subunit"/>
    <property type="evidence" value="ECO:0007669"/>
    <property type="project" value="UniProtKB-UniRule"/>
</dbReference>
<dbReference type="InterPro" id="IPR020040">
    <property type="entry name" value="Ribosomal_uL6_a/b-dom"/>
</dbReference>
<dbReference type="PRINTS" id="PR00059">
    <property type="entry name" value="RIBOSOMALL6"/>
</dbReference>
<proteinExistence type="inferred from homology"/>
<dbReference type="PIRSF" id="PIRSF002162">
    <property type="entry name" value="Ribosomal_L6"/>
    <property type="match status" value="1"/>
</dbReference>
<evidence type="ECO:0000256" key="6">
    <source>
        <dbReference type="HAMAP-Rule" id="MF_01365"/>
    </source>
</evidence>
<evidence type="ECO:0000256" key="8">
    <source>
        <dbReference type="RuleBase" id="RU003870"/>
    </source>
</evidence>
<dbReference type="Gene3D" id="3.90.930.12">
    <property type="entry name" value="Ribosomal protein L6, alpha-beta domain"/>
    <property type="match status" value="2"/>
</dbReference>
<accession>I4EC57</accession>
<dbReference type="FunFam" id="3.90.930.12:FF:000002">
    <property type="entry name" value="50S ribosomal protein L6"/>
    <property type="match status" value="1"/>
</dbReference>
<name>I4EC57_9BACT</name>
<dbReference type="PROSITE" id="PS00525">
    <property type="entry name" value="RIBOSOMAL_L6_1"/>
    <property type="match status" value="1"/>
</dbReference>
<dbReference type="GO" id="GO:0002181">
    <property type="term" value="P:cytoplasmic translation"/>
    <property type="evidence" value="ECO:0007669"/>
    <property type="project" value="TreeGrafter"/>
</dbReference>
<feature type="domain" description="Large ribosomal subunit protein uL6 alpha-beta" evidence="9">
    <location>
        <begin position="91"/>
        <end position="164"/>
    </location>
</feature>
<comment type="similarity">
    <text evidence="1 6 7">Belongs to the universal ribosomal protein uL6 family.</text>
</comment>
<gene>
    <name evidence="6 10" type="primary">rplF</name>
    <name evidence="10" type="ORF">NITHO_10004</name>
</gene>
<evidence type="ECO:0000313" key="10">
    <source>
        <dbReference type="EMBL" id="CCF82269.1"/>
    </source>
</evidence>
<feature type="domain" description="Large ribosomal subunit protein uL6 alpha-beta" evidence="9">
    <location>
        <begin position="11"/>
        <end position="82"/>
    </location>
</feature>
<evidence type="ECO:0000313" key="11">
    <source>
        <dbReference type="Proteomes" id="UP000004221"/>
    </source>
</evidence>
<dbReference type="HAMAP" id="MF_01365_B">
    <property type="entry name" value="Ribosomal_uL6_B"/>
    <property type="match status" value="1"/>
</dbReference>
<comment type="subunit">
    <text evidence="6">Part of the 50S ribosomal subunit.</text>
</comment>
<evidence type="ECO:0000256" key="1">
    <source>
        <dbReference type="ARBA" id="ARBA00009356"/>
    </source>
</evidence>
<evidence type="ECO:0000256" key="3">
    <source>
        <dbReference type="ARBA" id="ARBA00022884"/>
    </source>
</evidence>
<dbReference type="EMBL" id="CAGS01000001">
    <property type="protein sequence ID" value="CCF82269.1"/>
    <property type="molecule type" value="Genomic_DNA"/>
</dbReference>
<dbReference type="Proteomes" id="UP000004221">
    <property type="component" value="Unassembled WGS sequence"/>
</dbReference>
<dbReference type="FunFam" id="3.90.930.12:FF:000001">
    <property type="entry name" value="50S ribosomal protein L6"/>
    <property type="match status" value="1"/>
</dbReference>
<sequence>MSRIGNQPIPIPAGVEVQLEPGVVRVKGPKGELEQRVNREMTFAREDGTLVISRPSEERMFKQLHGLTRTLIANMVQGVTQGYSKNLEIHGVGYRAALEGKNLVLSLGFSHPVRVEPAPGISFSLESPTRISIAGIDKQMVGEQAAQIRRLRPPEPYKGKGIRYLGERVRRKAGKAGKVGK</sequence>
<dbReference type="InterPro" id="IPR036789">
    <property type="entry name" value="Ribosomal_uL6-like_a/b-dom_sf"/>
</dbReference>
<dbReference type="OrthoDB" id="9805007at2"/>
<keyword evidence="4 6" id="KW-0689">Ribosomal protein</keyword>
<dbReference type="PANTHER" id="PTHR11655:SF14">
    <property type="entry name" value="LARGE RIBOSOMAL SUBUNIT PROTEIN UL6M"/>
    <property type="match status" value="1"/>
</dbReference>
<dbReference type="PANTHER" id="PTHR11655">
    <property type="entry name" value="60S/50S RIBOSOMAL PROTEIN L6/L9"/>
    <property type="match status" value="1"/>
</dbReference>
<dbReference type="Pfam" id="PF00347">
    <property type="entry name" value="Ribosomal_L6"/>
    <property type="match status" value="2"/>
</dbReference>
<dbReference type="InterPro" id="IPR002358">
    <property type="entry name" value="Ribosomal_uL6_CS"/>
</dbReference>
<evidence type="ECO:0000259" key="9">
    <source>
        <dbReference type="Pfam" id="PF00347"/>
    </source>
</evidence>
<dbReference type="InterPro" id="IPR019906">
    <property type="entry name" value="Ribosomal_uL6_bac-type"/>
</dbReference>
<protein>
    <recommendedName>
        <fullName evidence="6">Large ribosomal subunit protein uL6</fullName>
    </recommendedName>
</protein>
<dbReference type="InterPro" id="IPR000702">
    <property type="entry name" value="Ribosomal_uL6-like"/>
</dbReference>
<keyword evidence="3 6" id="KW-0694">RNA-binding</keyword>
<comment type="function">
    <text evidence="6 8">This protein binds to the 23S rRNA, and is important in its secondary structure. It is located near the subunit interface in the base of the L7/L12 stalk, and near the tRNA binding site of the peptidyltransferase center.</text>
</comment>
<dbReference type="AlphaFoldDB" id="I4EC57"/>
<dbReference type="NCBIfam" id="TIGR03654">
    <property type="entry name" value="L6_bact"/>
    <property type="match status" value="1"/>
</dbReference>
<dbReference type="RefSeq" id="WP_008474372.1">
    <property type="nucleotide sequence ID" value="NZ_CAGS01000001.1"/>
</dbReference>